<dbReference type="InterPro" id="IPR008963">
    <property type="entry name" value="Purple_acid_Pase-like_N"/>
</dbReference>
<gene>
    <name evidence="2" type="ORF">S01H1_33813</name>
</gene>
<evidence type="ECO:0000313" key="2">
    <source>
        <dbReference type="EMBL" id="GAG13241.1"/>
    </source>
</evidence>
<dbReference type="GO" id="GO:0003993">
    <property type="term" value="F:acid phosphatase activity"/>
    <property type="evidence" value="ECO:0007669"/>
    <property type="project" value="InterPro"/>
</dbReference>
<sequence length="128" mass="14990">KTSKTSDRLKTGFLNTAGKTAHNTKVKIEATAELWFDKEPTRITEVKIAEVGKDYAVIFWRTNHYTRNNKVNYGENRSYGNNVFSEDREREHTAKITNLKPNTKYVFEVMSQNKNYIYDSFHEFTTLP</sequence>
<dbReference type="Gene3D" id="2.60.40.380">
    <property type="entry name" value="Purple acid phosphatase-like, N-terminal"/>
    <property type="match status" value="1"/>
</dbReference>
<dbReference type="PROSITE" id="PS50853">
    <property type="entry name" value="FN3"/>
    <property type="match status" value="1"/>
</dbReference>
<comment type="caution">
    <text evidence="2">The sequence shown here is derived from an EMBL/GenBank/DDBJ whole genome shotgun (WGS) entry which is preliminary data.</text>
</comment>
<dbReference type="AlphaFoldDB" id="X0WKL8"/>
<dbReference type="EMBL" id="BARS01021012">
    <property type="protein sequence ID" value="GAG13241.1"/>
    <property type="molecule type" value="Genomic_DNA"/>
</dbReference>
<dbReference type="SMART" id="SM00060">
    <property type="entry name" value="FN3"/>
    <property type="match status" value="1"/>
</dbReference>
<feature type="domain" description="Fibronectin type-III" evidence="1">
    <location>
        <begin position="39"/>
        <end position="128"/>
    </location>
</feature>
<proteinExistence type="predicted"/>
<dbReference type="InterPro" id="IPR015914">
    <property type="entry name" value="PAPs_N"/>
</dbReference>
<dbReference type="CDD" id="cd00063">
    <property type="entry name" value="FN3"/>
    <property type="match status" value="1"/>
</dbReference>
<reference evidence="2" key="1">
    <citation type="journal article" date="2014" name="Front. Microbiol.">
        <title>High frequency of phylogenetically diverse reductive dehalogenase-homologous genes in deep subseafloor sedimentary metagenomes.</title>
        <authorList>
            <person name="Kawai M."/>
            <person name="Futagami T."/>
            <person name="Toyoda A."/>
            <person name="Takaki Y."/>
            <person name="Nishi S."/>
            <person name="Hori S."/>
            <person name="Arai W."/>
            <person name="Tsubouchi T."/>
            <person name="Morono Y."/>
            <person name="Uchiyama I."/>
            <person name="Ito T."/>
            <person name="Fujiyama A."/>
            <person name="Inagaki F."/>
            <person name="Takami H."/>
        </authorList>
    </citation>
    <scope>NUCLEOTIDE SEQUENCE</scope>
    <source>
        <strain evidence="2">Expedition CK06-06</strain>
    </source>
</reference>
<organism evidence="2">
    <name type="scientific">marine sediment metagenome</name>
    <dbReference type="NCBI Taxonomy" id="412755"/>
    <lineage>
        <taxon>unclassified sequences</taxon>
        <taxon>metagenomes</taxon>
        <taxon>ecological metagenomes</taxon>
    </lineage>
</organism>
<protein>
    <recommendedName>
        <fullName evidence="1">Fibronectin type-III domain-containing protein</fullName>
    </recommendedName>
</protein>
<evidence type="ECO:0000259" key="1">
    <source>
        <dbReference type="PROSITE" id="PS50853"/>
    </source>
</evidence>
<accession>X0WKL8</accession>
<feature type="non-terminal residue" evidence="2">
    <location>
        <position position="1"/>
    </location>
</feature>
<dbReference type="GO" id="GO:0046872">
    <property type="term" value="F:metal ion binding"/>
    <property type="evidence" value="ECO:0007669"/>
    <property type="project" value="InterPro"/>
</dbReference>
<dbReference type="SUPFAM" id="SSF49363">
    <property type="entry name" value="Purple acid phosphatase, N-terminal domain"/>
    <property type="match status" value="1"/>
</dbReference>
<dbReference type="Pfam" id="PF16656">
    <property type="entry name" value="Pur_ac_phosph_N"/>
    <property type="match status" value="1"/>
</dbReference>
<dbReference type="InterPro" id="IPR003961">
    <property type="entry name" value="FN3_dom"/>
</dbReference>
<name>X0WKL8_9ZZZZ</name>